<keyword evidence="1" id="KW-0812">Transmembrane</keyword>
<accession>A0A9J6RCV4</accession>
<dbReference type="Pfam" id="PF19701">
    <property type="entry name" value="DUF6199"/>
    <property type="match status" value="1"/>
</dbReference>
<evidence type="ECO:0000313" key="4">
    <source>
        <dbReference type="Proteomes" id="UP001084197"/>
    </source>
</evidence>
<proteinExistence type="predicted"/>
<evidence type="ECO:0000256" key="1">
    <source>
        <dbReference type="SAM" id="Phobius"/>
    </source>
</evidence>
<organism evidence="3 4">
    <name type="scientific">Natronobacillus azotifigens</name>
    <dbReference type="NCBI Taxonomy" id="472978"/>
    <lineage>
        <taxon>Bacteria</taxon>
        <taxon>Bacillati</taxon>
        <taxon>Bacillota</taxon>
        <taxon>Bacilli</taxon>
        <taxon>Bacillales</taxon>
        <taxon>Bacillaceae</taxon>
        <taxon>Natronobacillus</taxon>
    </lineage>
</organism>
<sequence length="237" mass="27617">MLIHWKENKILRFILLLTIVVIVFFYFRAFFSTAIYLHDNFLKRELDDVGVHYKGRAEGQDMLVSVTEDEQESRVQVVYSLPNETYRQYTVQFNGGHNQDSEIKHLENQNGEIIYEGAFIDEPLSFAPGGMESNEFFVITYDGGSIYNENYQVPVKHVYEVAQFQHDVLRGNFGFLGIALLLFVFTAIDYKFPLFFFKLEHCLSVRNPEPSELYLDIQRIAWVVLPIVGIIFMMLAI</sequence>
<evidence type="ECO:0000259" key="2">
    <source>
        <dbReference type="Pfam" id="PF19701"/>
    </source>
</evidence>
<dbReference type="EMBL" id="JAPRAT010000018">
    <property type="protein sequence ID" value="MCZ0703528.1"/>
    <property type="molecule type" value="Genomic_DNA"/>
</dbReference>
<reference evidence="3" key="1">
    <citation type="submission" date="2022-11" db="EMBL/GenBank/DDBJ databases">
        <title>WGS of Natronobacillus azotifigens 24KS-1, an anaerobic diazotrophic haloalkaliphile from soda-rich habitats.</title>
        <authorList>
            <person name="Sorokin D.Y."/>
            <person name="Merkel A.Y."/>
        </authorList>
    </citation>
    <scope>NUCLEOTIDE SEQUENCE</scope>
    <source>
        <strain evidence="3">24KS-1</strain>
    </source>
</reference>
<gene>
    <name evidence="3" type="ORF">OWO01_09890</name>
</gene>
<feature type="transmembrane region" description="Helical" evidence="1">
    <location>
        <begin position="12"/>
        <end position="37"/>
    </location>
</feature>
<feature type="transmembrane region" description="Helical" evidence="1">
    <location>
        <begin position="217"/>
        <end position="236"/>
    </location>
</feature>
<feature type="domain" description="DUF6199" evidence="2">
    <location>
        <begin position="178"/>
        <end position="235"/>
    </location>
</feature>
<keyword evidence="1" id="KW-0472">Membrane</keyword>
<protein>
    <recommendedName>
        <fullName evidence="2">DUF6199 domain-containing protein</fullName>
    </recommendedName>
</protein>
<dbReference type="InterPro" id="IPR045679">
    <property type="entry name" value="DUF6199"/>
</dbReference>
<keyword evidence="1" id="KW-1133">Transmembrane helix</keyword>
<feature type="transmembrane region" description="Helical" evidence="1">
    <location>
        <begin position="173"/>
        <end position="197"/>
    </location>
</feature>
<dbReference type="Proteomes" id="UP001084197">
    <property type="component" value="Unassembled WGS sequence"/>
</dbReference>
<evidence type="ECO:0000313" key="3">
    <source>
        <dbReference type="EMBL" id="MCZ0703528.1"/>
    </source>
</evidence>
<keyword evidence="4" id="KW-1185">Reference proteome</keyword>
<dbReference type="RefSeq" id="WP_268780292.1">
    <property type="nucleotide sequence ID" value="NZ_JAPRAT010000018.1"/>
</dbReference>
<dbReference type="AlphaFoldDB" id="A0A9J6RCV4"/>
<comment type="caution">
    <text evidence="3">The sequence shown here is derived from an EMBL/GenBank/DDBJ whole genome shotgun (WGS) entry which is preliminary data.</text>
</comment>
<name>A0A9J6RCV4_9BACI</name>